<dbReference type="HOGENOM" id="CLU_2080710_0_0_9"/>
<keyword evidence="3" id="KW-1185">Reference proteome</keyword>
<dbReference type="EMBL" id="AE001437">
    <property type="protein sequence ID" value="AAK80357.1"/>
    <property type="molecule type" value="Genomic_DNA"/>
</dbReference>
<dbReference type="PIR" id="B97196">
    <property type="entry name" value="B97196"/>
</dbReference>
<evidence type="ECO:0000313" key="2">
    <source>
        <dbReference type="EMBL" id="AAK80357.1"/>
    </source>
</evidence>
<dbReference type="PATRIC" id="fig|272562.8.peg.2599"/>
<feature type="repeat" description="TPR" evidence="1">
    <location>
        <begin position="67"/>
        <end position="100"/>
    </location>
</feature>
<reference evidence="2 3" key="1">
    <citation type="journal article" date="2001" name="J. Bacteriol.">
        <title>Genome sequence and comparative analysis of the solvent-producing bacterium Clostridium acetobutylicum.</title>
        <authorList>
            <person name="Nolling J."/>
            <person name="Breton G."/>
            <person name="Omelchenko M.V."/>
            <person name="Makarova K.S."/>
            <person name="Zeng Q."/>
            <person name="Gibson R."/>
            <person name="Lee H.M."/>
            <person name="Dubois J."/>
            <person name="Qiu D."/>
            <person name="Hitti J."/>
            <person name="Wolf Y.I."/>
            <person name="Tatusov R.L."/>
            <person name="Sabathe F."/>
            <person name="Doucette-Stamm L."/>
            <person name="Soucaille P."/>
            <person name="Daly M.J."/>
            <person name="Bennett G.N."/>
            <person name="Koonin E.V."/>
            <person name="Smith D.R."/>
        </authorList>
    </citation>
    <scope>NUCLEOTIDE SEQUENCE [LARGE SCALE GENOMIC DNA]</scope>
    <source>
        <strain evidence="3">ATCC 824 / DSM 792 / JCM 1419 / LMG 5710 / VKM B-1787</strain>
    </source>
</reference>
<feature type="repeat" description="TPR" evidence="1">
    <location>
        <begin position="1"/>
        <end position="33"/>
    </location>
</feature>
<organism evidence="2 3">
    <name type="scientific">Clostridium acetobutylicum (strain ATCC 824 / DSM 792 / JCM 1419 / IAM 19013 / LMG 5710 / NBRC 13948 / NRRL B-527 / VKM B-1787 / 2291 / W)</name>
    <dbReference type="NCBI Taxonomy" id="272562"/>
    <lineage>
        <taxon>Bacteria</taxon>
        <taxon>Bacillati</taxon>
        <taxon>Bacillota</taxon>
        <taxon>Clostridia</taxon>
        <taxon>Eubacteriales</taxon>
        <taxon>Clostridiaceae</taxon>
        <taxon>Clostridium</taxon>
    </lineage>
</organism>
<dbReference type="Pfam" id="PF13174">
    <property type="entry name" value="TPR_6"/>
    <property type="match status" value="1"/>
</dbReference>
<dbReference type="Pfam" id="PF12895">
    <property type="entry name" value="ANAPC3"/>
    <property type="match status" value="1"/>
</dbReference>
<name>Q97GG5_CLOAB</name>
<dbReference type="RefSeq" id="WP_010965698.1">
    <property type="nucleotide sequence ID" value="NC_003030.1"/>
</dbReference>
<dbReference type="KEGG" id="cac:CA_C2402"/>
<dbReference type="PROSITE" id="PS50293">
    <property type="entry name" value="TPR_REGION"/>
    <property type="match status" value="1"/>
</dbReference>
<evidence type="ECO:0000256" key="1">
    <source>
        <dbReference type="PROSITE-ProRule" id="PRU00339"/>
    </source>
</evidence>
<dbReference type="GeneID" id="44998882"/>
<dbReference type="PROSITE" id="PS50005">
    <property type="entry name" value="TPR"/>
    <property type="match status" value="2"/>
</dbReference>
<evidence type="ECO:0000313" key="3">
    <source>
        <dbReference type="Proteomes" id="UP000000814"/>
    </source>
</evidence>
<dbReference type="SUPFAM" id="SSF48452">
    <property type="entry name" value="TPR-like"/>
    <property type="match status" value="1"/>
</dbReference>
<proteinExistence type="predicted"/>
<protein>
    <submittedName>
        <fullName evidence="2">TPR repeats containing protein</fullName>
    </submittedName>
</protein>
<dbReference type="OrthoDB" id="1907609at2"/>
<dbReference type="STRING" id="272562.CA_C2402"/>
<dbReference type="InterPro" id="IPR011990">
    <property type="entry name" value="TPR-like_helical_dom_sf"/>
</dbReference>
<keyword evidence="1" id="KW-0802">TPR repeat</keyword>
<dbReference type="Gene3D" id="1.25.40.10">
    <property type="entry name" value="Tetratricopeptide repeat domain"/>
    <property type="match status" value="1"/>
</dbReference>
<accession>Q97GG5</accession>
<dbReference type="SMART" id="SM00028">
    <property type="entry name" value="TPR"/>
    <property type="match status" value="3"/>
</dbReference>
<dbReference type="Proteomes" id="UP000000814">
    <property type="component" value="Chromosome"/>
</dbReference>
<sequence>MIYFNKATDYYNKKDYKRALSMYKKALELKENESASLYNSAVCLIKLKEYEKAIPFIKSAINKKIDSRYFFNLGYCYAMIRDKKKALMYFNRAWALNYEDSDCEKAITLILNGYKKFSF</sequence>
<gene>
    <name evidence="2" type="ordered locus">CA_C2402</name>
</gene>
<dbReference type="InterPro" id="IPR019734">
    <property type="entry name" value="TPR_rpt"/>
</dbReference>
<dbReference type="AlphaFoldDB" id="Q97GG5"/>
<dbReference type="eggNOG" id="COG0457">
    <property type="taxonomic scope" value="Bacteria"/>
</dbReference>